<evidence type="ECO:0000313" key="2">
    <source>
        <dbReference type="EMBL" id="KAF3810421.1"/>
    </source>
</evidence>
<dbReference type="Proteomes" id="UP000613401">
    <property type="component" value="Unassembled WGS sequence"/>
</dbReference>
<keyword evidence="3" id="KW-1185">Reference proteome</keyword>
<name>A0A8H4CV46_COLGL</name>
<dbReference type="AlphaFoldDB" id="A0A8H4CV46"/>
<sequence length="156" mass="17000">MHFVSKDAIIDAFKSARSLQQACSQMSQITLDDILGMLEPAMTIVEGLRNNVGAGQIGELTNEIVSQVVIKETAKAALAERVAIEMEDICRLREELDIREQALADEVAREEGNQSALLSGMIDKFLDNTFGKSSENLQAQPARRKATKTFTGDATG</sequence>
<proteinExistence type="predicted"/>
<dbReference type="GeneID" id="69007640"/>
<comment type="caution">
    <text evidence="2">The sequence shown here is derived from an EMBL/GenBank/DDBJ whole genome shotgun (WGS) entry which is preliminary data.</text>
</comment>
<dbReference type="EMBL" id="WVTB01000012">
    <property type="protein sequence ID" value="KAF3810421.1"/>
    <property type="molecule type" value="Genomic_DNA"/>
</dbReference>
<protein>
    <submittedName>
        <fullName evidence="2">Uncharacterized protein</fullName>
    </submittedName>
</protein>
<dbReference type="RefSeq" id="XP_045269580.1">
    <property type="nucleotide sequence ID" value="XM_045400605.1"/>
</dbReference>
<reference evidence="2" key="2">
    <citation type="submission" date="2020-03" db="EMBL/GenBank/DDBJ databases">
        <authorList>
            <person name="Fu F.-F."/>
            <person name="Chen J."/>
        </authorList>
    </citation>
    <scope>NUCLEOTIDE SEQUENCE</scope>
    <source>
        <strain evidence="2">Lc1</strain>
    </source>
</reference>
<gene>
    <name evidence="2" type="ORF">GCG54_00000468</name>
</gene>
<evidence type="ECO:0000256" key="1">
    <source>
        <dbReference type="SAM" id="MobiDB-lite"/>
    </source>
</evidence>
<feature type="region of interest" description="Disordered" evidence="1">
    <location>
        <begin position="136"/>
        <end position="156"/>
    </location>
</feature>
<organism evidence="2 3">
    <name type="scientific">Colletotrichum gloeosporioides</name>
    <name type="common">Anthracnose fungus</name>
    <name type="synonym">Glomerella cingulata</name>
    <dbReference type="NCBI Taxonomy" id="474922"/>
    <lineage>
        <taxon>Eukaryota</taxon>
        <taxon>Fungi</taxon>
        <taxon>Dikarya</taxon>
        <taxon>Ascomycota</taxon>
        <taxon>Pezizomycotina</taxon>
        <taxon>Sordariomycetes</taxon>
        <taxon>Hypocreomycetidae</taxon>
        <taxon>Glomerellales</taxon>
        <taxon>Glomerellaceae</taxon>
        <taxon>Colletotrichum</taxon>
        <taxon>Colletotrichum gloeosporioides species complex</taxon>
    </lineage>
</organism>
<reference evidence="2" key="1">
    <citation type="journal article" date="2020" name="Phytopathology">
        <title>Genome sequence and comparative analysis of Colletotrichum gloeosporioides isolated from Liriodendron leaves.</title>
        <authorList>
            <person name="Fu F.F."/>
            <person name="Hao Z."/>
            <person name="Wang P."/>
            <person name="Lu Y."/>
            <person name="Xue L.J."/>
            <person name="Wei G."/>
            <person name="Tian Y."/>
            <person name="Baishi H."/>
            <person name="Xu H."/>
            <person name="Shi J."/>
            <person name="Cheng T."/>
            <person name="Wang G."/>
            <person name="Yi Y."/>
            <person name="Chen J."/>
        </authorList>
    </citation>
    <scope>NUCLEOTIDE SEQUENCE</scope>
    <source>
        <strain evidence="2">Lc1</strain>
    </source>
</reference>
<evidence type="ECO:0000313" key="3">
    <source>
        <dbReference type="Proteomes" id="UP000613401"/>
    </source>
</evidence>
<accession>A0A8H4CV46</accession>